<dbReference type="EMBL" id="CH445325">
    <property type="protein sequence ID" value="EAT92341.1"/>
    <property type="molecule type" value="Genomic_DNA"/>
</dbReference>
<dbReference type="AlphaFoldDB" id="Q0V568"/>
<name>Q0V568_PHANO</name>
<evidence type="ECO:0000256" key="1">
    <source>
        <dbReference type="SAM" id="SignalP"/>
    </source>
</evidence>
<sequence length="37" mass="4120">MVATFLILFSALLATDSLRTYRLAVLFMGTLDIDDVL</sequence>
<dbReference type="Proteomes" id="UP000001055">
    <property type="component" value="Unassembled WGS sequence"/>
</dbReference>
<accession>Q0V568</accession>
<organism evidence="2 3">
    <name type="scientific">Phaeosphaeria nodorum (strain SN15 / ATCC MYA-4574 / FGSC 10173)</name>
    <name type="common">Glume blotch fungus</name>
    <name type="synonym">Parastagonospora nodorum</name>
    <dbReference type="NCBI Taxonomy" id="321614"/>
    <lineage>
        <taxon>Eukaryota</taxon>
        <taxon>Fungi</taxon>
        <taxon>Dikarya</taxon>
        <taxon>Ascomycota</taxon>
        <taxon>Pezizomycotina</taxon>
        <taxon>Dothideomycetes</taxon>
        <taxon>Pleosporomycetidae</taxon>
        <taxon>Pleosporales</taxon>
        <taxon>Pleosporineae</taxon>
        <taxon>Phaeosphaeriaceae</taxon>
        <taxon>Parastagonospora</taxon>
    </lineage>
</organism>
<dbReference type="KEGG" id="pno:SNOG_00846"/>
<protein>
    <submittedName>
        <fullName evidence="2">Uncharacterized protein</fullName>
    </submittedName>
</protein>
<evidence type="ECO:0000313" key="3">
    <source>
        <dbReference type="Proteomes" id="UP000001055"/>
    </source>
</evidence>
<keyword evidence="1" id="KW-0732">Signal</keyword>
<evidence type="ECO:0000313" key="2">
    <source>
        <dbReference type="EMBL" id="EAT92341.1"/>
    </source>
</evidence>
<feature type="chain" id="PRO_5004178432" evidence="1">
    <location>
        <begin position="18"/>
        <end position="37"/>
    </location>
</feature>
<dbReference type="InParanoid" id="Q0V568"/>
<reference evidence="3" key="1">
    <citation type="journal article" date="2007" name="Plant Cell">
        <title>Dothideomycete-plant interactions illuminated by genome sequencing and EST analysis of the wheat pathogen Stagonospora nodorum.</title>
        <authorList>
            <person name="Hane J.K."/>
            <person name="Lowe R.G."/>
            <person name="Solomon P.S."/>
            <person name="Tan K.C."/>
            <person name="Schoch C.L."/>
            <person name="Spatafora J.W."/>
            <person name="Crous P.W."/>
            <person name="Kodira C."/>
            <person name="Birren B.W."/>
            <person name="Galagan J.E."/>
            <person name="Torriani S.F."/>
            <person name="McDonald B.A."/>
            <person name="Oliver R.P."/>
        </authorList>
    </citation>
    <scope>NUCLEOTIDE SEQUENCE [LARGE SCALE GENOMIC DNA]</scope>
    <source>
        <strain evidence="3">SN15 / ATCC MYA-4574 / FGSC 10173</strain>
    </source>
</reference>
<feature type="signal peptide" evidence="1">
    <location>
        <begin position="1"/>
        <end position="17"/>
    </location>
</feature>
<dbReference type="GeneID" id="5968218"/>
<dbReference type="RefSeq" id="XP_001791517.1">
    <property type="nucleotide sequence ID" value="XM_001791465.1"/>
</dbReference>
<proteinExistence type="predicted"/>
<gene>
    <name evidence="2" type="ORF">SNOG_00846</name>
</gene>